<proteinExistence type="predicted"/>
<sequence>MYVQHKSRSPPSSEVGEVTDERDWKKYHTPKNLSLSISIELAELFELFQWKTDEEIFNELTSEQYKNNLSDELADVAIYLFALSEILGINLEEAIINKLQKNKKKYPK</sequence>
<dbReference type="Pfam" id="PF12643">
    <property type="entry name" value="MazG-like"/>
    <property type="match status" value="1"/>
</dbReference>
<dbReference type="SUPFAM" id="SSF101386">
    <property type="entry name" value="all-alpha NTP pyrophosphatases"/>
    <property type="match status" value="1"/>
</dbReference>
<gene>
    <name evidence="1" type="ORF">K9W46_03825</name>
</gene>
<protein>
    <submittedName>
        <fullName evidence="1">Nucleotide pyrophosphohydrolase</fullName>
    </submittedName>
</protein>
<dbReference type="GO" id="GO:0006253">
    <property type="term" value="P:dCTP catabolic process"/>
    <property type="evidence" value="ECO:0007669"/>
    <property type="project" value="TreeGrafter"/>
</dbReference>
<dbReference type="InterPro" id="IPR052555">
    <property type="entry name" value="dCTP_Pyrophosphatase"/>
</dbReference>
<dbReference type="EMBL" id="CP084167">
    <property type="protein sequence ID" value="UJG44318.1"/>
    <property type="molecule type" value="Genomic_DNA"/>
</dbReference>
<dbReference type="PANTHER" id="PTHR46523">
    <property type="entry name" value="DCTP PYROPHOSPHATASE 1"/>
    <property type="match status" value="1"/>
</dbReference>
<dbReference type="PANTHER" id="PTHR46523:SF1">
    <property type="entry name" value="DCTP PYROPHOSPHATASE 1"/>
    <property type="match status" value="1"/>
</dbReference>
<evidence type="ECO:0000313" key="1">
    <source>
        <dbReference type="EMBL" id="UJG44318.1"/>
    </source>
</evidence>
<accession>A0A9Y1BSB8</accession>
<dbReference type="GO" id="GO:0047840">
    <property type="term" value="F:dCTP diphosphatase activity"/>
    <property type="evidence" value="ECO:0007669"/>
    <property type="project" value="TreeGrafter"/>
</dbReference>
<reference evidence="1" key="1">
    <citation type="journal article" date="2022" name="Nat. Microbiol.">
        <title>Unique mobile elements and scalable gene flow at the prokaryote-eukaryote boundary revealed by circularized Asgard archaea genomes.</title>
        <authorList>
            <person name="Wu F."/>
            <person name="Speth D.R."/>
            <person name="Philosof A."/>
            <person name="Cremiere A."/>
            <person name="Narayanan A."/>
            <person name="Barco R.A."/>
            <person name="Connon S.A."/>
            <person name="Amend J.P."/>
            <person name="Antoshechkin I.A."/>
            <person name="Orphan V.J."/>
        </authorList>
    </citation>
    <scope>NUCLEOTIDE SEQUENCE</scope>
    <source>
        <strain evidence="1">PR6</strain>
    </source>
</reference>
<dbReference type="GO" id="GO:0042262">
    <property type="term" value="P:DNA protection"/>
    <property type="evidence" value="ECO:0007669"/>
    <property type="project" value="TreeGrafter"/>
</dbReference>
<dbReference type="CDD" id="cd11537">
    <property type="entry name" value="NTP-PPase_RS21-C6_like"/>
    <property type="match status" value="1"/>
</dbReference>
<dbReference type="PIRSF" id="PIRSF029826">
    <property type="entry name" value="UCP029826_pph"/>
    <property type="match status" value="1"/>
</dbReference>
<dbReference type="AlphaFoldDB" id="A0A9Y1BSB8"/>
<dbReference type="GO" id="GO:0005829">
    <property type="term" value="C:cytosol"/>
    <property type="evidence" value="ECO:0007669"/>
    <property type="project" value="TreeGrafter"/>
</dbReference>
<dbReference type="Proteomes" id="UP001200513">
    <property type="component" value="Chromosome"/>
</dbReference>
<dbReference type="Gene3D" id="1.10.287.1080">
    <property type="entry name" value="MazG-like"/>
    <property type="match status" value="1"/>
</dbReference>
<name>A0A9Y1BSB8_9ARCH</name>
<dbReference type="InterPro" id="IPR025984">
    <property type="entry name" value="DCTPP"/>
</dbReference>
<organism evidence="1">
    <name type="scientific">Candidatus Heimdallarchaeum endolithica</name>
    <dbReference type="NCBI Taxonomy" id="2876572"/>
    <lineage>
        <taxon>Archaea</taxon>
        <taxon>Promethearchaeati</taxon>
        <taxon>Candidatus Heimdallarchaeota</taxon>
        <taxon>Candidatus Heimdallarchaeia (ex Rinke et al. 2021) (nom. nud.)</taxon>
        <taxon>Candidatus Heimdallarchaeales</taxon>
        <taxon>Candidatus Heimdallarchaeaceae</taxon>
        <taxon>Candidatus Heimdallarchaeum</taxon>
    </lineage>
</organism>